<accession>A0A1V4ADL7</accession>
<proteinExistence type="predicted"/>
<evidence type="ECO:0000313" key="1">
    <source>
        <dbReference type="EMBL" id="OON81365.1"/>
    </source>
</evidence>
<protein>
    <recommendedName>
        <fullName evidence="3">WXG100 family type VII secretion target</fullName>
    </recommendedName>
</protein>
<dbReference type="STRING" id="83656.B1H18_08520"/>
<evidence type="ECO:0000313" key="2">
    <source>
        <dbReference type="Proteomes" id="UP000190539"/>
    </source>
</evidence>
<name>A0A1V4ADL7_9ACTN</name>
<dbReference type="EMBL" id="MVFC01000004">
    <property type="protein sequence ID" value="OON81365.1"/>
    <property type="molecule type" value="Genomic_DNA"/>
</dbReference>
<evidence type="ECO:0008006" key="3">
    <source>
        <dbReference type="Google" id="ProtNLM"/>
    </source>
</evidence>
<dbReference type="OrthoDB" id="4286217at2"/>
<dbReference type="Proteomes" id="UP000190539">
    <property type="component" value="Unassembled WGS sequence"/>
</dbReference>
<sequence>MSDLRLDDTIFADLRKTFSTVADRMAEIRKTLRNTDGSAVGDGKLVDNVHEFADEWGYGVKQLGTHTHNAVKMIDKIGDSFEKLDLDLVESLKTPEKGRAK</sequence>
<dbReference type="RefSeq" id="WP_077966329.1">
    <property type="nucleotide sequence ID" value="NZ_CP045178.1"/>
</dbReference>
<dbReference type="AlphaFoldDB" id="A0A1V4ADL7"/>
<keyword evidence="2" id="KW-1185">Reference proteome</keyword>
<comment type="caution">
    <text evidence="1">The sequence shown here is derived from an EMBL/GenBank/DDBJ whole genome shotgun (WGS) entry which is preliminary data.</text>
</comment>
<organism evidence="1 2">
    <name type="scientific">Streptomyces tsukubensis</name>
    <dbReference type="NCBI Taxonomy" id="83656"/>
    <lineage>
        <taxon>Bacteria</taxon>
        <taxon>Bacillati</taxon>
        <taxon>Actinomycetota</taxon>
        <taxon>Actinomycetes</taxon>
        <taxon>Kitasatosporales</taxon>
        <taxon>Streptomycetaceae</taxon>
        <taxon>Streptomyces</taxon>
    </lineage>
</organism>
<reference evidence="1 2" key="1">
    <citation type="submission" date="2017-02" db="EMBL/GenBank/DDBJ databases">
        <title>Draft Genome Sequence of Streptomyces tsukubaensis F601, a Producer of the immunosuppressant tacrolimus FK506.</title>
        <authorList>
            <person name="Zong G."/>
            <person name="Zhong C."/>
            <person name="Fu J."/>
            <person name="Qin R."/>
            <person name="Cao G."/>
        </authorList>
    </citation>
    <scope>NUCLEOTIDE SEQUENCE [LARGE SCALE GENOMIC DNA]</scope>
    <source>
        <strain evidence="1 2">F601</strain>
    </source>
</reference>
<gene>
    <name evidence="1" type="ORF">B1H18_08520</name>
</gene>